<reference evidence="4" key="1">
    <citation type="submission" date="2019-09" db="UniProtKB">
        <authorList>
            <consortium name="WormBaseParasite"/>
        </authorList>
    </citation>
    <scope>IDENTIFICATION</scope>
</reference>
<dbReference type="GO" id="GO:0003723">
    <property type="term" value="F:RNA binding"/>
    <property type="evidence" value="ECO:0007669"/>
    <property type="project" value="UniProtKB-UniRule"/>
</dbReference>
<dbReference type="PROSITE" id="PS50102">
    <property type="entry name" value="RRM"/>
    <property type="match status" value="1"/>
</dbReference>
<evidence type="ECO:0000313" key="3">
    <source>
        <dbReference type="Proteomes" id="UP000050761"/>
    </source>
</evidence>
<dbReference type="Gene3D" id="3.30.70.330">
    <property type="match status" value="1"/>
</dbReference>
<dbReference type="SUPFAM" id="SSF54928">
    <property type="entry name" value="RNA-binding domain, RBD"/>
    <property type="match status" value="1"/>
</dbReference>
<name>A0A183FB80_HELPZ</name>
<dbReference type="WBParaSite" id="HPBE_0000342201-mRNA-1">
    <property type="protein sequence ID" value="HPBE_0000342201-mRNA-1"/>
    <property type="gene ID" value="HPBE_0000342201"/>
</dbReference>
<proteinExistence type="predicted"/>
<protein>
    <submittedName>
        <fullName evidence="4">RRM domain-containing protein</fullName>
    </submittedName>
</protein>
<sequence length="96" mass="10674">LQQNRGFSVYVGNQPYQCTEEYIGNHFSDPIKSPRSEWSSIAKAAFGFCEFAYGAGAENAVTTFNVTDFSSSSLRVNHASRKDYIVMFKMLSNAPS</sequence>
<accession>A0A183FB80</accession>
<dbReference type="InterPro" id="IPR000504">
    <property type="entry name" value="RRM_dom"/>
</dbReference>
<dbReference type="Proteomes" id="UP000050761">
    <property type="component" value="Unassembled WGS sequence"/>
</dbReference>
<organism evidence="3 4">
    <name type="scientific">Heligmosomoides polygyrus</name>
    <name type="common">Parasitic roundworm</name>
    <dbReference type="NCBI Taxonomy" id="6339"/>
    <lineage>
        <taxon>Eukaryota</taxon>
        <taxon>Metazoa</taxon>
        <taxon>Ecdysozoa</taxon>
        <taxon>Nematoda</taxon>
        <taxon>Chromadorea</taxon>
        <taxon>Rhabditida</taxon>
        <taxon>Rhabditina</taxon>
        <taxon>Rhabditomorpha</taxon>
        <taxon>Strongyloidea</taxon>
        <taxon>Heligmosomidae</taxon>
        <taxon>Heligmosomoides</taxon>
    </lineage>
</organism>
<keyword evidence="3" id="KW-1185">Reference proteome</keyword>
<keyword evidence="1" id="KW-0694">RNA-binding</keyword>
<dbReference type="Pfam" id="PF00076">
    <property type="entry name" value="RRM_1"/>
    <property type="match status" value="1"/>
</dbReference>
<evidence type="ECO:0000313" key="4">
    <source>
        <dbReference type="WBParaSite" id="HPBE_0000342201-mRNA-1"/>
    </source>
</evidence>
<evidence type="ECO:0000259" key="2">
    <source>
        <dbReference type="PROSITE" id="PS50102"/>
    </source>
</evidence>
<evidence type="ECO:0000256" key="1">
    <source>
        <dbReference type="PROSITE-ProRule" id="PRU00176"/>
    </source>
</evidence>
<dbReference type="InterPro" id="IPR012677">
    <property type="entry name" value="Nucleotide-bd_a/b_plait_sf"/>
</dbReference>
<dbReference type="AlphaFoldDB" id="A0A183FB80"/>
<dbReference type="InterPro" id="IPR035979">
    <property type="entry name" value="RBD_domain_sf"/>
</dbReference>
<feature type="domain" description="RRM" evidence="2">
    <location>
        <begin position="7"/>
        <end position="81"/>
    </location>
</feature>